<gene>
    <name evidence="1" type="ORF">SCF082_LOCUS27585</name>
</gene>
<name>A0ABP0MFC6_9DINO</name>
<dbReference type="Proteomes" id="UP001642464">
    <property type="component" value="Unassembled WGS sequence"/>
</dbReference>
<comment type="caution">
    <text evidence="1">The sequence shown here is derived from an EMBL/GenBank/DDBJ whole genome shotgun (WGS) entry which is preliminary data.</text>
</comment>
<keyword evidence="2" id="KW-1185">Reference proteome</keyword>
<accession>A0ABP0MFC6</accession>
<sequence>MQTQAILSPSRTYYVALLPQAREQSALAACWQPGAREHLSLRSTEALALERPDPCVVKVEFTSQGWDWLQREGLLKILNPTTWARFTGVLQMGRVVPSAEEDTELYRCSVGKKLPTPLWRKFQGRYAKDTEPGVPDPRFFEDKFRYGFCMSIYWSSLARMLSHRAVLDAKELQVPLVMLQAADECCDLKQDAAFRFLNMTNPNKTGHMHGMFPCHIGMDIRFLAKLDGDAGMVQDTQAKIIDFEFHSLTEKLTAKPPLVKCLTLRTGTIVDCARLPELDDDNCPLSLVWQNSIREQNDAEMALCVYASNGMFVLGAHEHLPAAMIHEHIDGSRYFHSLIQEHRVAPSAWTFLDVSAVRQALYLGAARPARPVGRAVGAEELSQTADIRKAHSMFLQIRSHLESTAGQMPLRTYFLLQICDAHARSILLQIRSHLESVAGQMPLRTCDADESIASSCRHDPIWKALQGRCHFAPVTQMSVASSRRCDPIWKALPGRCHFAPASYDPMTAFSDTPRADEIPAEMAY</sequence>
<protein>
    <submittedName>
        <fullName evidence="1">Uncharacterized protein</fullName>
    </submittedName>
</protein>
<evidence type="ECO:0000313" key="1">
    <source>
        <dbReference type="EMBL" id="CAK9049883.1"/>
    </source>
</evidence>
<reference evidence="1 2" key="1">
    <citation type="submission" date="2024-02" db="EMBL/GenBank/DDBJ databases">
        <authorList>
            <person name="Chen Y."/>
            <person name="Shah S."/>
            <person name="Dougan E. K."/>
            <person name="Thang M."/>
            <person name="Chan C."/>
        </authorList>
    </citation>
    <scope>NUCLEOTIDE SEQUENCE [LARGE SCALE GENOMIC DNA]</scope>
</reference>
<evidence type="ECO:0000313" key="2">
    <source>
        <dbReference type="Proteomes" id="UP001642464"/>
    </source>
</evidence>
<proteinExistence type="predicted"/>
<organism evidence="1 2">
    <name type="scientific">Durusdinium trenchii</name>
    <dbReference type="NCBI Taxonomy" id="1381693"/>
    <lineage>
        <taxon>Eukaryota</taxon>
        <taxon>Sar</taxon>
        <taxon>Alveolata</taxon>
        <taxon>Dinophyceae</taxon>
        <taxon>Suessiales</taxon>
        <taxon>Symbiodiniaceae</taxon>
        <taxon>Durusdinium</taxon>
    </lineage>
</organism>
<dbReference type="EMBL" id="CAXAMM010021424">
    <property type="protein sequence ID" value="CAK9049883.1"/>
    <property type="molecule type" value="Genomic_DNA"/>
</dbReference>